<dbReference type="SUPFAM" id="SSF48264">
    <property type="entry name" value="Cytochrome P450"/>
    <property type="match status" value="2"/>
</dbReference>
<keyword evidence="2" id="KW-0349">Heme</keyword>
<gene>
    <name evidence="7" type="ORF">BUALT_Bualt04G0106300</name>
</gene>
<accession>A0AAV6XYQ8</accession>
<dbReference type="InterPro" id="IPR036396">
    <property type="entry name" value="Cyt_P450_sf"/>
</dbReference>
<keyword evidence="5" id="KW-0408">Iron</keyword>
<dbReference type="InterPro" id="IPR001128">
    <property type="entry name" value="Cyt_P450"/>
</dbReference>
<evidence type="ECO:0000256" key="2">
    <source>
        <dbReference type="ARBA" id="ARBA00022617"/>
    </source>
</evidence>
<dbReference type="PRINTS" id="PR00463">
    <property type="entry name" value="EP450I"/>
</dbReference>
<evidence type="ECO:0000256" key="4">
    <source>
        <dbReference type="ARBA" id="ARBA00023002"/>
    </source>
</evidence>
<keyword evidence="8" id="KW-1185">Reference proteome</keyword>
<dbReference type="Pfam" id="PF00067">
    <property type="entry name" value="p450"/>
    <property type="match status" value="2"/>
</dbReference>
<dbReference type="PANTHER" id="PTHR47947">
    <property type="entry name" value="CYTOCHROME P450 82C3-RELATED"/>
    <property type="match status" value="1"/>
</dbReference>
<keyword evidence="3" id="KW-0479">Metal-binding</keyword>
<proteinExistence type="predicted"/>
<keyword evidence="4" id="KW-0560">Oxidoreductase</keyword>
<evidence type="ECO:0000256" key="3">
    <source>
        <dbReference type="ARBA" id="ARBA00022723"/>
    </source>
</evidence>
<comment type="caution">
    <text evidence="7">The sequence shown here is derived from an EMBL/GenBank/DDBJ whole genome shotgun (WGS) entry which is preliminary data.</text>
</comment>
<evidence type="ECO:0008006" key="9">
    <source>
        <dbReference type="Google" id="ProtNLM"/>
    </source>
</evidence>
<dbReference type="GO" id="GO:0016020">
    <property type="term" value="C:membrane"/>
    <property type="evidence" value="ECO:0007669"/>
    <property type="project" value="UniProtKB-SubCell"/>
</dbReference>
<dbReference type="GO" id="GO:0020037">
    <property type="term" value="F:heme binding"/>
    <property type="evidence" value="ECO:0007669"/>
    <property type="project" value="InterPro"/>
</dbReference>
<evidence type="ECO:0000313" key="8">
    <source>
        <dbReference type="Proteomes" id="UP000826271"/>
    </source>
</evidence>
<evidence type="ECO:0000256" key="6">
    <source>
        <dbReference type="ARBA" id="ARBA00023033"/>
    </source>
</evidence>
<protein>
    <recommendedName>
        <fullName evidence="9">Cytochrome P450</fullName>
    </recommendedName>
</protein>
<dbReference type="EMBL" id="WHWC01000004">
    <property type="protein sequence ID" value="KAG8384323.1"/>
    <property type="molecule type" value="Genomic_DNA"/>
</dbReference>
<dbReference type="InterPro" id="IPR002401">
    <property type="entry name" value="Cyt_P450_E_grp-I"/>
</dbReference>
<evidence type="ECO:0000256" key="5">
    <source>
        <dbReference type="ARBA" id="ARBA00023004"/>
    </source>
</evidence>
<name>A0AAV6XYQ8_9LAMI</name>
<organism evidence="7 8">
    <name type="scientific">Buddleja alternifolia</name>
    <dbReference type="NCBI Taxonomy" id="168488"/>
    <lineage>
        <taxon>Eukaryota</taxon>
        <taxon>Viridiplantae</taxon>
        <taxon>Streptophyta</taxon>
        <taxon>Embryophyta</taxon>
        <taxon>Tracheophyta</taxon>
        <taxon>Spermatophyta</taxon>
        <taxon>Magnoliopsida</taxon>
        <taxon>eudicotyledons</taxon>
        <taxon>Gunneridae</taxon>
        <taxon>Pentapetalae</taxon>
        <taxon>asterids</taxon>
        <taxon>lamiids</taxon>
        <taxon>Lamiales</taxon>
        <taxon>Scrophulariaceae</taxon>
        <taxon>Buddlejeae</taxon>
        <taxon>Buddleja</taxon>
    </lineage>
</organism>
<evidence type="ECO:0000256" key="1">
    <source>
        <dbReference type="ARBA" id="ARBA00004167"/>
    </source>
</evidence>
<sequence>MEATVLYTSFTLILIFLIFKQLSRKRRHNLPPSPAVALPILGHLHLLKQPLHRTFRHFSQIHGPIFSLQLGFRRVVVVSSPDLVEECFTKNDIVFSNRPRVLVDKYIGYDHTTMAGAPYGHQWRSLRRLGAQEVLSSARLNVFSKIREDEIRRVLQTLIGSNKFEKVKLRPKLFEIIFNMIMRMLAGKRYSGEDKESEEFREMVSEVFEHAQSSNPEDFLPFLLWIDYRGLKKKMADLGKKLDDFYENLLEEHRREKRINTMIGHLLSLQESEPEFYTDQIIKGFITYRLPPSPAVALPILGHLHLLKPPLHRNLHRLSQISGPIFSLKLGFRRVVVVSSPSLVEECFTKNDVVFANRPRILVDKHIGYNHSTMSGGRYGEHWIRLRRIAAQEVLSTTRINALLNIRQDEINRLLLSLHKTSSNQGFTKVQMRPKLSELTFNVMMRMIAGKRYFSEDDTESEQGKKYRNLIYQIFEHSQASNPQDFLPFLQWIDYGGYTKKLRDLAKEMDEFFQSLVDEHRLEKRNTMIGHLISLQQSQPELYSDQTTKGLIMVRF</sequence>
<dbReference type="AlphaFoldDB" id="A0AAV6XYQ8"/>
<dbReference type="Proteomes" id="UP000826271">
    <property type="component" value="Unassembled WGS sequence"/>
</dbReference>
<dbReference type="PANTHER" id="PTHR47947:SF57">
    <property type="entry name" value="CYTOCHROME P450 81F3-LIKE"/>
    <property type="match status" value="1"/>
</dbReference>
<dbReference type="Gene3D" id="1.10.630.10">
    <property type="entry name" value="Cytochrome P450"/>
    <property type="match status" value="2"/>
</dbReference>
<reference evidence="7" key="1">
    <citation type="submission" date="2019-10" db="EMBL/GenBank/DDBJ databases">
        <authorList>
            <person name="Zhang R."/>
            <person name="Pan Y."/>
            <person name="Wang J."/>
            <person name="Ma R."/>
            <person name="Yu S."/>
        </authorList>
    </citation>
    <scope>NUCLEOTIDE SEQUENCE</scope>
    <source>
        <strain evidence="7">LA-IB0</strain>
        <tissue evidence="7">Leaf</tissue>
    </source>
</reference>
<dbReference type="InterPro" id="IPR050651">
    <property type="entry name" value="Plant_Cytochrome_P450_Monoox"/>
</dbReference>
<keyword evidence="6" id="KW-0503">Monooxygenase</keyword>
<dbReference type="GO" id="GO:0004497">
    <property type="term" value="F:monooxygenase activity"/>
    <property type="evidence" value="ECO:0007669"/>
    <property type="project" value="UniProtKB-KW"/>
</dbReference>
<comment type="subcellular location">
    <subcellularLocation>
        <location evidence="1">Membrane</location>
        <topology evidence="1">Single-pass membrane protein</topology>
    </subcellularLocation>
</comment>
<dbReference type="GO" id="GO:0016705">
    <property type="term" value="F:oxidoreductase activity, acting on paired donors, with incorporation or reduction of molecular oxygen"/>
    <property type="evidence" value="ECO:0007669"/>
    <property type="project" value="InterPro"/>
</dbReference>
<dbReference type="GO" id="GO:0005506">
    <property type="term" value="F:iron ion binding"/>
    <property type="evidence" value="ECO:0007669"/>
    <property type="project" value="InterPro"/>
</dbReference>
<evidence type="ECO:0000313" key="7">
    <source>
        <dbReference type="EMBL" id="KAG8384323.1"/>
    </source>
</evidence>